<gene>
    <name evidence="2" type="ordered locus">KNP414_07447</name>
</gene>
<dbReference type="HOGENOM" id="CLU_2956234_0_0_9"/>
<proteinExistence type="predicted"/>
<accession>F8F7E2</accession>
<dbReference type="AlphaFoldDB" id="F8F7E2"/>
<evidence type="ECO:0000313" key="2">
    <source>
        <dbReference type="EMBL" id="AEI45951.1"/>
    </source>
</evidence>
<dbReference type="Proteomes" id="UP000006620">
    <property type="component" value="Chromosome"/>
</dbReference>
<reference evidence="2 3" key="2">
    <citation type="journal article" date="2013" name="Genome Announc.">
        <title>Genome Sequence of Growth-Improving Paenibacillus mucilaginosus Strain KNP414.</title>
        <authorList>
            <person name="Lu J.J."/>
            <person name="Wang J.F."/>
            <person name="Hu X.F."/>
        </authorList>
    </citation>
    <scope>NUCLEOTIDE SEQUENCE [LARGE SCALE GENOMIC DNA]</scope>
    <source>
        <strain evidence="2 3">KNP414</strain>
    </source>
</reference>
<dbReference type="EMBL" id="CP002869">
    <property type="protein sequence ID" value="AEI45951.1"/>
    <property type="molecule type" value="Genomic_DNA"/>
</dbReference>
<organism evidence="2 3">
    <name type="scientific">Paenibacillus mucilaginosus (strain KNP414)</name>
    <dbReference type="NCBI Taxonomy" id="1036673"/>
    <lineage>
        <taxon>Bacteria</taxon>
        <taxon>Bacillati</taxon>
        <taxon>Bacillota</taxon>
        <taxon>Bacilli</taxon>
        <taxon>Bacillales</taxon>
        <taxon>Paenibacillaceae</taxon>
        <taxon>Paenibacillus</taxon>
    </lineage>
</organism>
<evidence type="ECO:0000256" key="1">
    <source>
        <dbReference type="SAM" id="MobiDB-lite"/>
    </source>
</evidence>
<feature type="region of interest" description="Disordered" evidence="1">
    <location>
        <begin position="22"/>
        <end position="59"/>
    </location>
</feature>
<dbReference type="KEGG" id="pms:KNP414_07447"/>
<reference evidence="3" key="1">
    <citation type="submission" date="2011-06" db="EMBL/GenBank/DDBJ databases">
        <title>Complete genome sequence of Paenibacillus mucilaginosus KNP414.</title>
        <authorList>
            <person name="Wang J."/>
            <person name="Hu S."/>
            <person name="Hu X."/>
            <person name="Zhang B."/>
            <person name="Dong D."/>
            <person name="Zhang S."/>
            <person name="Zhao K."/>
            <person name="Wu D."/>
        </authorList>
    </citation>
    <scope>NUCLEOTIDE SEQUENCE [LARGE SCALE GENOMIC DNA]</scope>
    <source>
        <strain evidence="3">KNP414</strain>
    </source>
</reference>
<evidence type="ECO:0000313" key="3">
    <source>
        <dbReference type="Proteomes" id="UP000006620"/>
    </source>
</evidence>
<name>F8F7E2_PAEMK</name>
<protein>
    <submittedName>
        <fullName evidence="2">Uncharacterized protein</fullName>
    </submittedName>
</protein>
<sequence>MENNCIIELAAFHFQVGGWPPSPKQRMLAPAAPSGRMRQKPPGSKDRQLQVGLRFLPAQ</sequence>